<keyword evidence="3 4" id="KW-0132">Cell division</keyword>
<dbReference type="NCBIfam" id="NF001422">
    <property type="entry name" value="PRK00296.1"/>
    <property type="match status" value="1"/>
</dbReference>
<accession>A0A6M0GXP4</accession>
<dbReference type="GO" id="GO:0051301">
    <property type="term" value="P:cell division"/>
    <property type="evidence" value="ECO:0007669"/>
    <property type="project" value="UniProtKB-KW"/>
</dbReference>
<organism evidence="4 5">
    <name type="scientific">Clostridium senegalense</name>
    <dbReference type="NCBI Taxonomy" id="1465809"/>
    <lineage>
        <taxon>Bacteria</taxon>
        <taxon>Bacillati</taxon>
        <taxon>Bacillota</taxon>
        <taxon>Clostridia</taxon>
        <taxon>Eubacteriales</taxon>
        <taxon>Clostridiaceae</taxon>
        <taxon>Clostridium</taxon>
    </lineage>
</organism>
<comment type="caution">
    <text evidence="4">The sequence shown here is derived from an EMBL/GenBank/DDBJ whole genome shotgun (WGS) entry which is preliminary data.</text>
</comment>
<gene>
    <name evidence="3 4" type="primary">minE</name>
    <name evidence="4" type="ORF">G3M99_00620</name>
</gene>
<dbReference type="InterPro" id="IPR036707">
    <property type="entry name" value="MinE_sf"/>
</dbReference>
<comment type="function">
    <text evidence="2 3">Prevents the cell division inhibition by proteins MinC and MinD at internal division sites while permitting inhibition at polar sites. This ensures cell division at the proper site by restricting the formation of a division septum at the midpoint of the long axis of the cell.</text>
</comment>
<dbReference type="Proteomes" id="UP000481872">
    <property type="component" value="Unassembled WGS sequence"/>
</dbReference>
<comment type="similarity">
    <text evidence="1 3">Belongs to the MinE family.</text>
</comment>
<sequence>MEFFKLFSNKASSKGIATDRLKLILIHDRANFSPDLLNMIKGDLLEVISKYVEIDDSEVDVKITKTEEIQGSSPALIASIPIKNIKQR</sequence>
<dbReference type="NCBIfam" id="TIGR01215">
    <property type="entry name" value="minE"/>
    <property type="match status" value="1"/>
</dbReference>
<evidence type="ECO:0000313" key="5">
    <source>
        <dbReference type="Proteomes" id="UP000481872"/>
    </source>
</evidence>
<proteinExistence type="inferred from homology"/>
<keyword evidence="5" id="KW-1185">Reference proteome</keyword>
<evidence type="ECO:0000256" key="3">
    <source>
        <dbReference type="HAMAP-Rule" id="MF_00262"/>
    </source>
</evidence>
<dbReference type="InterPro" id="IPR005527">
    <property type="entry name" value="MinE"/>
</dbReference>
<name>A0A6M0GXP4_9CLOT</name>
<dbReference type="HAMAP" id="MF_00262">
    <property type="entry name" value="MinE"/>
    <property type="match status" value="1"/>
</dbReference>
<protein>
    <recommendedName>
        <fullName evidence="3">Cell division topological specificity factor</fullName>
    </recommendedName>
</protein>
<dbReference type="EMBL" id="JAAGPU010000001">
    <property type="protein sequence ID" value="NEU03376.1"/>
    <property type="molecule type" value="Genomic_DNA"/>
</dbReference>
<dbReference type="GO" id="GO:0032955">
    <property type="term" value="P:regulation of division septum assembly"/>
    <property type="evidence" value="ECO:0007669"/>
    <property type="project" value="InterPro"/>
</dbReference>
<dbReference type="SUPFAM" id="SSF55229">
    <property type="entry name" value="Cell division protein MinE topological specificity domain"/>
    <property type="match status" value="1"/>
</dbReference>
<keyword evidence="3" id="KW-0131">Cell cycle</keyword>
<dbReference type="AlphaFoldDB" id="A0A6M0GXP4"/>
<dbReference type="Pfam" id="PF03776">
    <property type="entry name" value="MinE"/>
    <property type="match status" value="1"/>
</dbReference>
<evidence type="ECO:0000313" key="4">
    <source>
        <dbReference type="EMBL" id="NEU03376.1"/>
    </source>
</evidence>
<reference evidence="4 5" key="1">
    <citation type="submission" date="2020-02" db="EMBL/GenBank/DDBJ databases">
        <title>Genome assembly of a novel Clostridium senegalense strain.</title>
        <authorList>
            <person name="Gupta T.B."/>
            <person name="Jauregui R."/>
            <person name="Maclean P."/>
            <person name="Nawarathana A."/>
            <person name="Brightwell G."/>
        </authorList>
    </citation>
    <scope>NUCLEOTIDE SEQUENCE [LARGE SCALE GENOMIC DNA]</scope>
    <source>
        <strain evidence="4 5">AGRFS4</strain>
    </source>
</reference>
<evidence type="ECO:0000256" key="2">
    <source>
        <dbReference type="ARBA" id="ARBA00025265"/>
    </source>
</evidence>
<dbReference type="RefSeq" id="WP_010292678.1">
    <property type="nucleotide sequence ID" value="NZ_CABKRL010000001.1"/>
</dbReference>
<evidence type="ECO:0000256" key="1">
    <source>
        <dbReference type="ARBA" id="ARBA00008168"/>
    </source>
</evidence>
<dbReference type="Gene3D" id="3.30.1070.10">
    <property type="entry name" value="Cell division topological specificity factor MinE"/>
    <property type="match status" value="1"/>
</dbReference>